<feature type="chain" id="PRO_5002152732" evidence="1">
    <location>
        <begin position="21"/>
        <end position="174"/>
    </location>
</feature>
<evidence type="ECO:0000313" key="2">
    <source>
        <dbReference type="EMBL" id="KII70440.1"/>
    </source>
</evidence>
<organism evidence="2 3">
    <name type="scientific">Thelohanellus kitauei</name>
    <name type="common">Myxosporean</name>
    <dbReference type="NCBI Taxonomy" id="669202"/>
    <lineage>
        <taxon>Eukaryota</taxon>
        <taxon>Metazoa</taxon>
        <taxon>Cnidaria</taxon>
        <taxon>Myxozoa</taxon>
        <taxon>Myxosporea</taxon>
        <taxon>Bivalvulida</taxon>
        <taxon>Platysporina</taxon>
        <taxon>Myxobolidae</taxon>
        <taxon>Thelohanellus</taxon>
    </lineage>
</organism>
<feature type="signal peptide" evidence="1">
    <location>
        <begin position="1"/>
        <end position="20"/>
    </location>
</feature>
<keyword evidence="1" id="KW-0732">Signal</keyword>
<evidence type="ECO:0000313" key="3">
    <source>
        <dbReference type="Proteomes" id="UP000031668"/>
    </source>
</evidence>
<reference evidence="2 3" key="1">
    <citation type="journal article" date="2014" name="Genome Biol. Evol.">
        <title>The genome of the myxosporean Thelohanellus kitauei shows adaptations to nutrient acquisition within its fish host.</title>
        <authorList>
            <person name="Yang Y."/>
            <person name="Xiong J."/>
            <person name="Zhou Z."/>
            <person name="Huo F."/>
            <person name="Miao W."/>
            <person name="Ran C."/>
            <person name="Liu Y."/>
            <person name="Zhang J."/>
            <person name="Feng J."/>
            <person name="Wang M."/>
            <person name="Wang M."/>
            <person name="Wang L."/>
            <person name="Yao B."/>
        </authorList>
    </citation>
    <scope>NUCLEOTIDE SEQUENCE [LARGE SCALE GENOMIC DNA]</scope>
    <source>
        <strain evidence="2">Wuqing</strain>
    </source>
</reference>
<comment type="caution">
    <text evidence="2">The sequence shown here is derived from an EMBL/GenBank/DDBJ whole genome shotgun (WGS) entry which is preliminary data.</text>
</comment>
<dbReference type="EMBL" id="JWZT01002080">
    <property type="protein sequence ID" value="KII70440.1"/>
    <property type="molecule type" value="Genomic_DNA"/>
</dbReference>
<sequence>MGFLLELSIFFLYKFSPLWSWLSPGWFGILSPHLERVHSRVTVQPRRALGVPLGCKLKFHSLSLRNTNPDFDPSFPRQFGQCRTANQNCPYARAASAPGQQLAAVPQQLTCILRVVKNNAGTQSPPKYQEGCPSTLKARGHSKSLARASRLLTLADMRVALPKNLLLGDWPTSG</sequence>
<dbReference type="Proteomes" id="UP000031668">
    <property type="component" value="Unassembled WGS sequence"/>
</dbReference>
<protein>
    <submittedName>
        <fullName evidence="2">Uncharacterized protein</fullName>
    </submittedName>
</protein>
<accession>A0A0C2N223</accession>
<gene>
    <name evidence="2" type="ORF">RF11_09703</name>
</gene>
<proteinExistence type="predicted"/>
<name>A0A0C2N223_THEKT</name>
<keyword evidence="3" id="KW-1185">Reference proteome</keyword>
<dbReference type="AlphaFoldDB" id="A0A0C2N223"/>
<evidence type="ECO:0000256" key="1">
    <source>
        <dbReference type="SAM" id="SignalP"/>
    </source>
</evidence>